<dbReference type="Proteomes" id="UP000193228">
    <property type="component" value="Unassembled WGS sequence"/>
</dbReference>
<evidence type="ECO:0000313" key="2">
    <source>
        <dbReference type="Proteomes" id="UP000193228"/>
    </source>
</evidence>
<dbReference type="STRING" id="1515439.SAMN06265784_101333"/>
<protein>
    <submittedName>
        <fullName evidence="1">Phage terminase, small subunit</fullName>
    </submittedName>
</protein>
<evidence type="ECO:0000313" key="1">
    <source>
        <dbReference type="EMBL" id="SMG09622.1"/>
    </source>
</evidence>
<dbReference type="InterPro" id="IPR006448">
    <property type="entry name" value="Phage_term_ssu_P27"/>
</dbReference>
<gene>
    <name evidence="1" type="ORF">SAMN06265784_101333</name>
</gene>
<proteinExistence type="predicted"/>
<dbReference type="Pfam" id="PF05119">
    <property type="entry name" value="Terminase_4"/>
    <property type="match status" value="1"/>
</dbReference>
<dbReference type="RefSeq" id="WP_244195901.1">
    <property type="nucleotide sequence ID" value="NZ_FXAT01000001.1"/>
</dbReference>
<name>A0A1X7I581_9BURK</name>
<dbReference type="AlphaFoldDB" id="A0A1X7I581"/>
<accession>A0A1X7I581</accession>
<reference evidence="2" key="1">
    <citation type="submission" date="2017-04" db="EMBL/GenBank/DDBJ databases">
        <authorList>
            <person name="Varghese N."/>
            <person name="Submissions S."/>
        </authorList>
    </citation>
    <scope>NUCLEOTIDE SEQUENCE [LARGE SCALE GENOMIC DNA]</scope>
    <source>
        <strain evidence="2">LMG 29540</strain>
    </source>
</reference>
<sequence>MASQFPPVGINFDELEPVDPAAAENNALPLPPGVQLTSRERAVWDYIVARLTEEGLAHRTAGLAITVIARTYIAWVDAGIELEKVKEKHNGSYFIRTPKGYEQPHQAYYTQRNLKQELLRWLPECCLTLPSRAAVMVKKPDDQQDDLFDDLVGHGAQHPGSLRN</sequence>
<dbReference type="EMBL" id="FXAT01000001">
    <property type="protein sequence ID" value="SMG09622.1"/>
    <property type="molecule type" value="Genomic_DNA"/>
</dbReference>
<organism evidence="1 2">
    <name type="scientific">Paraburkholderia susongensis</name>
    <dbReference type="NCBI Taxonomy" id="1515439"/>
    <lineage>
        <taxon>Bacteria</taxon>
        <taxon>Pseudomonadati</taxon>
        <taxon>Pseudomonadota</taxon>
        <taxon>Betaproteobacteria</taxon>
        <taxon>Burkholderiales</taxon>
        <taxon>Burkholderiaceae</taxon>
        <taxon>Paraburkholderia</taxon>
    </lineage>
</organism>
<keyword evidence="2" id="KW-1185">Reference proteome</keyword>